<gene>
    <name evidence="2" type="ORF">DERF_008086</name>
</gene>
<keyword evidence="3" id="KW-1185">Reference proteome</keyword>
<feature type="compositionally biased region" description="Polar residues" evidence="1">
    <location>
        <begin position="22"/>
        <end position="32"/>
    </location>
</feature>
<organism evidence="2 3">
    <name type="scientific">Dermatophagoides farinae</name>
    <name type="common">American house dust mite</name>
    <dbReference type="NCBI Taxonomy" id="6954"/>
    <lineage>
        <taxon>Eukaryota</taxon>
        <taxon>Metazoa</taxon>
        <taxon>Ecdysozoa</taxon>
        <taxon>Arthropoda</taxon>
        <taxon>Chelicerata</taxon>
        <taxon>Arachnida</taxon>
        <taxon>Acari</taxon>
        <taxon>Acariformes</taxon>
        <taxon>Sarcoptiformes</taxon>
        <taxon>Astigmata</taxon>
        <taxon>Psoroptidia</taxon>
        <taxon>Analgoidea</taxon>
        <taxon>Pyroglyphidae</taxon>
        <taxon>Dermatophagoidinae</taxon>
        <taxon>Dermatophagoides</taxon>
    </lineage>
</organism>
<evidence type="ECO:0000313" key="2">
    <source>
        <dbReference type="EMBL" id="KAH9517410.1"/>
    </source>
</evidence>
<dbReference type="EMBL" id="ASGP02000003">
    <property type="protein sequence ID" value="KAH9517410.1"/>
    <property type="molecule type" value="Genomic_DNA"/>
</dbReference>
<dbReference type="Proteomes" id="UP000790347">
    <property type="component" value="Unassembled WGS sequence"/>
</dbReference>
<name>A0A922I1P8_DERFA</name>
<feature type="region of interest" description="Disordered" evidence="1">
    <location>
        <begin position="75"/>
        <end position="94"/>
    </location>
</feature>
<dbReference type="AlphaFoldDB" id="A0A922I1P8"/>
<feature type="compositionally biased region" description="Polar residues" evidence="1">
    <location>
        <begin position="75"/>
        <end position="85"/>
    </location>
</feature>
<evidence type="ECO:0000313" key="3">
    <source>
        <dbReference type="Proteomes" id="UP000790347"/>
    </source>
</evidence>
<accession>A0A922I1P8</accession>
<feature type="compositionally biased region" description="Basic and acidic residues" evidence="1">
    <location>
        <begin position="39"/>
        <end position="51"/>
    </location>
</feature>
<sequence length="94" mass="10580">MVTLSDKVKVQPAPVPPPPQPSLATFNLNQTLTHHHQHPRETKNLKSEKNRKNIQQCSENAIRNDGDLFTSTNMAMNDAQQQNTSDHQRGLIIS</sequence>
<feature type="region of interest" description="Disordered" evidence="1">
    <location>
        <begin position="1"/>
        <end position="60"/>
    </location>
</feature>
<proteinExistence type="predicted"/>
<evidence type="ECO:0000256" key="1">
    <source>
        <dbReference type="SAM" id="MobiDB-lite"/>
    </source>
</evidence>
<reference evidence="2" key="2">
    <citation type="journal article" date="2022" name="Res Sq">
        <title>Comparative Genomics Reveals Insights into the Divergent Evolution of Astigmatic Mites and Household Pest Adaptations.</title>
        <authorList>
            <person name="Xiong Q."/>
            <person name="Wan A.T.-Y."/>
            <person name="Liu X.-Y."/>
            <person name="Fung C.S.-H."/>
            <person name="Xiao X."/>
            <person name="Malainual N."/>
            <person name="Hou J."/>
            <person name="Wang L."/>
            <person name="Wang M."/>
            <person name="Yang K."/>
            <person name="Cui Y."/>
            <person name="Leung E."/>
            <person name="Nong W."/>
            <person name="Shin S.-K."/>
            <person name="Au S."/>
            <person name="Jeong K.Y."/>
            <person name="Chew F.T."/>
            <person name="Hui J."/>
            <person name="Leung T.F."/>
            <person name="Tungtrongchitr A."/>
            <person name="Zhong N."/>
            <person name="Liu Z."/>
            <person name="Tsui S."/>
        </authorList>
    </citation>
    <scope>NUCLEOTIDE SEQUENCE</scope>
    <source>
        <strain evidence="2">Derf</strain>
        <tissue evidence="2">Whole organism</tissue>
    </source>
</reference>
<reference evidence="2" key="1">
    <citation type="submission" date="2013-05" db="EMBL/GenBank/DDBJ databases">
        <authorList>
            <person name="Yim A.K.Y."/>
            <person name="Chan T.F."/>
            <person name="Ji K.M."/>
            <person name="Liu X.Y."/>
            <person name="Zhou J.W."/>
            <person name="Li R.Q."/>
            <person name="Yang K.Y."/>
            <person name="Li J."/>
            <person name="Li M."/>
            <person name="Law P.T.W."/>
            <person name="Wu Y.L."/>
            <person name="Cai Z.L."/>
            <person name="Qin H."/>
            <person name="Bao Y."/>
            <person name="Leung R.K.K."/>
            <person name="Ng P.K.S."/>
            <person name="Zou J."/>
            <person name="Zhong X.J."/>
            <person name="Ran P.X."/>
            <person name="Zhong N.S."/>
            <person name="Liu Z.G."/>
            <person name="Tsui S.K.W."/>
        </authorList>
    </citation>
    <scope>NUCLEOTIDE SEQUENCE</scope>
    <source>
        <strain evidence="2">Derf</strain>
        <tissue evidence="2">Whole organism</tissue>
    </source>
</reference>
<comment type="caution">
    <text evidence="2">The sequence shown here is derived from an EMBL/GenBank/DDBJ whole genome shotgun (WGS) entry which is preliminary data.</text>
</comment>
<protein>
    <submittedName>
        <fullName evidence="2">Uncharacterized protein</fullName>
    </submittedName>
</protein>